<accession>A0A5B8XEY2</accession>
<comment type="function">
    <text evidence="12">Part of the Sec protein translocase complex. Interacts with the SecYEG preprotein conducting channel. Has a central role in coupling the hydrolysis of ATP to the transfer of proteins into and across the cell membrane, serving both as a receptor for the preprotein-SecB complex and as an ATP-driven molecular motor driving the stepwise translocation of polypeptide chains across the membrane.</text>
</comment>
<keyword evidence="9 12" id="KW-1278">Translocase</keyword>
<dbReference type="PROSITE" id="PS51196">
    <property type="entry name" value="SECA_MOTOR_DEAD"/>
    <property type="match status" value="1"/>
</dbReference>
<dbReference type="SUPFAM" id="SSF81886">
    <property type="entry name" value="Helical scaffold and wing domains of SecA"/>
    <property type="match status" value="1"/>
</dbReference>
<comment type="catalytic activity">
    <reaction evidence="12">
        <text>ATP + H2O + cellular proteinSide 1 = ADP + phosphate + cellular proteinSide 2.</text>
        <dbReference type="EC" id="7.4.2.8"/>
    </reaction>
</comment>
<feature type="domain" description="Helicase C-terminal" evidence="16">
    <location>
        <begin position="421"/>
        <end position="629"/>
    </location>
</feature>
<evidence type="ECO:0000256" key="2">
    <source>
        <dbReference type="ARBA" id="ARBA00022448"/>
    </source>
</evidence>
<keyword evidence="4 12" id="KW-0963">Cytoplasm</keyword>
<dbReference type="FunFam" id="3.40.50.300:FF:000113">
    <property type="entry name" value="Preprotein translocase subunit SecA"/>
    <property type="match status" value="1"/>
</dbReference>
<dbReference type="GO" id="GO:0005524">
    <property type="term" value="F:ATP binding"/>
    <property type="evidence" value="ECO:0007669"/>
    <property type="project" value="UniProtKB-UniRule"/>
</dbReference>
<dbReference type="NCBIfam" id="NF009538">
    <property type="entry name" value="PRK12904.1"/>
    <property type="match status" value="1"/>
</dbReference>
<dbReference type="InterPro" id="IPR001650">
    <property type="entry name" value="Helicase_C-like"/>
</dbReference>
<dbReference type="Gene3D" id="3.40.50.300">
    <property type="entry name" value="P-loop containing nucleotide triphosphate hydrolases"/>
    <property type="match status" value="2"/>
</dbReference>
<evidence type="ECO:0000256" key="8">
    <source>
        <dbReference type="ARBA" id="ARBA00022927"/>
    </source>
</evidence>
<evidence type="ECO:0000259" key="17">
    <source>
        <dbReference type="PROSITE" id="PS51196"/>
    </source>
</evidence>
<dbReference type="EC" id="7.4.2.8" evidence="12"/>
<dbReference type="InterPro" id="IPR014001">
    <property type="entry name" value="Helicase_ATP-bd"/>
</dbReference>
<sequence length="823" mass="93164">MIKSIINAVLGNSNDRAVKQYRQIANNINGLEKEIQSLNDDKLLEKSLELKAKVQNGMTLEEALPLAFALVRESGRRFANMRHFDVQLIGGIAMHYGNIAEMRTGEGKTLVCTLPAYLNALTGKGVHIVSVNDYLIKRDCDWMRPIYEGLGISVGCVLDQMPHKEKAENYGKDITYVNNSTLGFDYLRDNMKADPAEMFFLNKPFNYCIVDEADSILIDEARTPLIISGPSVENTEMYIRINAAIVLLKPDDFVVIEEEKSVHLTENGVDTIEKILNGYGILSGQLYDDKNFRIVNHVQQSLKAHKLFTKNKDYIVKDGEVLLIDEFTGRILAGRRYSEGLHQAIEAKEGVEIQRENQTLASITYQNLFRMYKKLAGMTGTAKTEEEEFIGIYNMKVIAIPTNNPVARKDYEDSVFLTKEQKNKAIIELVKEANGKGQPILIGTASVEYSEALSDVFRQNGIVHEVLNAKNHEREAKIISDAGKFGAITISTNMAGRGTDIKLGGNIDAMILDGTQNIEDEAQKAEIIVQIKEKYEVERQKVLEAGGLLVIGAERYESRRVDDQLRGRSGRQGDKGETIFMLSLEDDLLRIFGGDRIKSIVSKLGFKPGEAMNHSMLTRVIRYSQKRIESMNYDMRKNILKYDDVLNQQRIFMYTKRLNIIKNKDLMPEIKNMCHDFLTHTCAQAGLVAGQNLLNNQIVIDKIKEIFGREFGKDDAQNFENIDIAAQSLYNLCEDKLNGCILQHSSNIVDSVLMSIFISTLDELWQSHLSMMTALMDGIHLRSYGQKDPLNEYKIESYRNFDLIMTLFISMSLHRIMAFEIQD</sequence>
<evidence type="ECO:0000256" key="5">
    <source>
        <dbReference type="ARBA" id="ARBA00022519"/>
    </source>
</evidence>
<dbReference type="NCBIfam" id="TIGR00963">
    <property type="entry name" value="secA"/>
    <property type="match status" value="1"/>
</dbReference>
<evidence type="ECO:0000256" key="13">
    <source>
        <dbReference type="RuleBase" id="RU003874"/>
    </source>
</evidence>
<dbReference type="GO" id="GO:0031522">
    <property type="term" value="C:cell envelope Sec protein transport complex"/>
    <property type="evidence" value="ECO:0007669"/>
    <property type="project" value="TreeGrafter"/>
</dbReference>
<dbReference type="InterPro" id="IPR011130">
    <property type="entry name" value="SecA_preprotein_X-link_dom"/>
</dbReference>
<dbReference type="InterPro" id="IPR020937">
    <property type="entry name" value="SecA_CS"/>
</dbReference>
<feature type="domain" description="SecA family profile" evidence="17">
    <location>
        <begin position="3"/>
        <end position="613"/>
    </location>
</feature>
<dbReference type="GO" id="GO:0017038">
    <property type="term" value="P:protein import"/>
    <property type="evidence" value="ECO:0007669"/>
    <property type="project" value="InterPro"/>
</dbReference>
<gene>
    <name evidence="12" type="primary">secA</name>
    <name evidence="18" type="ORF">Deia_01087</name>
</gene>
<dbReference type="PROSITE" id="PS51192">
    <property type="entry name" value="HELICASE_ATP_BIND_1"/>
    <property type="match status" value="1"/>
</dbReference>
<organism evidence="18 19">
    <name type="scientific">Candidatus Deianiraea vastatrix</name>
    <dbReference type="NCBI Taxonomy" id="2163644"/>
    <lineage>
        <taxon>Bacteria</taxon>
        <taxon>Pseudomonadati</taxon>
        <taxon>Pseudomonadota</taxon>
        <taxon>Alphaproteobacteria</taxon>
        <taxon>Rickettsiales</taxon>
        <taxon>Candidatus Deianiraeaceae</taxon>
        <taxon>Candidatus Deianiraea</taxon>
    </lineage>
</organism>
<evidence type="ECO:0000256" key="3">
    <source>
        <dbReference type="ARBA" id="ARBA00022475"/>
    </source>
</evidence>
<dbReference type="HAMAP" id="MF_01382">
    <property type="entry name" value="SecA"/>
    <property type="match status" value="1"/>
</dbReference>
<dbReference type="GO" id="GO:0008564">
    <property type="term" value="F:protein-exporting ATPase activity"/>
    <property type="evidence" value="ECO:0007669"/>
    <property type="project" value="UniProtKB-EC"/>
</dbReference>
<keyword evidence="10 12" id="KW-0811">Translocation</keyword>
<dbReference type="GO" id="GO:0005886">
    <property type="term" value="C:plasma membrane"/>
    <property type="evidence" value="ECO:0007669"/>
    <property type="project" value="UniProtKB-SubCell"/>
</dbReference>
<keyword evidence="7 12" id="KW-0067">ATP-binding</keyword>
<dbReference type="Proteomes" id="UP000321934">
    <property type="component" value="Chromosome"/>
</dbReference>
<dbReference type="SMART" id="SM00957">
    <property type="entry name" value="SecA_DEAD"/>
    <property type="match status" value="1"/>
</dbReference>
<keyword evidence="11 12" id="KW-0472">Membrane</keyword>
<keyword evidence="14" id="KW-0175">Coiled coil</keyword>
<proteinExistence type="inferred from homology"/>
<dbReference type="CDD" id="cd18803">
    <property type="entry name" value="SF2_C_secA"/>
    <property type="match status" value="1"/>
</dbReference>
<comment type="subunit">
    <text evidence="12">Monomer and homodimer. Part of the essential Sec protein translocation apparatus which comprises SecA, SecYEG and auxiliary proteins SecDF-YajC and YidC.</text>
</comment>
<evidence type="ECO:0000256" key="1">
    <source>
        <dbReference type="ARBA" id="ARBA00007650"/>
    </source>
</evidence>
<feature type="binding site" evidence="12">
    <location>
        <position position="87"/>
    </location>
    <ligand>
        <name>ATP</name>
        <dbReference type="ChEBI" id="CHEBI:30616"/>
    </ligand>
</feature>
<feature type="coiled-coil region" evidence="14">
    <location>
        <begin position="14"/>
        <end position="41"/>
    </location>
</feature>
<evidence type="ECO:0000256" key="14">
    <source>
        <dbReference type="SAM" id="Coils"/>
    </source>
</evidence>
<protein>
    <recommendedName>
        <fullName evidence="12 13">Protein translocase subunit SecA</fullName>
        <ecNumber evidence="12">7.4.2.8</ecNumber>
    </recommendedName>
</protein>
<feature type="binding site" evidence="12">
    <location>
        <begin position="105"/>
        <end position="109"/>
    </location>
    <ligand>
        <name>ATP</name>
        <dbReference type="ChEBI" id="CHEBI:30616"/>
    </ligand>
</feature>
<keyword evidence="6 12" id="KW-0547">Nucleotide-binding</keyword>
<dbReference type="Pfam" id="PF21090">
    <property type="entry name" value="P-loop_SecA"/>
    <property type="match status" value="1"/>
</dbReference>
<dbReference type="InterPro" id="IPR036670">
    <property type="entry name" value="SecA_X-link_sf"/>
</dbReference>
<dbReference type="InterPro" id="IPR011115">
    <property type="entry name" value="SecA_DEAD"/>
</dbReference>
<dbReference type="Gene3D" id="1.10.3060.10">
    <property type="entry name" value="Helical scaffold and wing domains of SecA"/>
    <property type="match status" value="1"/>
</dbReference>
<feature type="binding site" evidence="12">
    <location>
        <position position="500"/>
    </location>
    <ligand>
        <name>ATP</name>
        <dbReference type="ChEBI" id="CHEBI:30616"/>
    </ligand>
</feature>
<keyword evidence="2 12" id="KW-0813">Transport</keyword>
<dbReference type="PANTHER" id="PTHR30612">
    <property type="entry name" value="SECA INNER MEMBRANE COMPONENT OF SEC PROTEIN SECRETION SYSTEM"/>
    <property type="match status" value="1"/>
</dbReference>
<evidence type="ECO:0000256" key="4">
    <source>
        <dbReference type="ARBA" id="ARBA00022490"/>
    </source>
</evidence>
<dbReference type="GO" id="GO:0043952">
    <property type="term" value="P:protein transport by the Sec complex"/>
    <property type="evidence" value="ECO:0007669"/>
    <property type="project" value="UniProtKB-ARBA"/>
</dbReference>
<feature type="domain" description="Helicase ATP-binding" evidence="15">
    <location>
        <begin position="89"/>
        <end position="249"/>
    </location>
</feature>
<dbReference type="FunFam" id="3.90.1440.10:FF:000001">
    <property type="entry name" value="Preprotein translocase subunit SecA"/>
    <property type="match status" value="1"/>
</dbReference>
<dbReference type="GO" id="GO:0006605">
    <property type="term" value="P:protein targeting"/>
    <property type="evidence" value="ECO:0007669"/>
    <property type="project" value="UniProtKB-UniRule"/>
</dbReference>
<keyword evidence="3 12" id="KW-1003">Cell membrane</keyword>
<dbReference type="InterPro" id="IPR014018">
    <property type="entry name" value="SecA_motor_DEAD"/>
</dbReference>
<dbReference type="SMART" id="SM00958">
    <property type="entry name" value="SecA_PP_bind"/>
    <property type="match status" value="1"/>
</dbReference>
<comment type="similarity">
    <text evidence="1 12 13">Belongs to the SecA family.</text>
</comment>
<dbReference type="Pfam" id="PF01043">
    <property type="entry name" value="SecA_PP_bind"/>
    <property type="match status" value="1"/>
</dbReference>
<dbReference type="Pfam" id="PF07517">
    <property type="entry name" value="SecA_DEAD"/>
    <property type="match status" value="1"/>
</dbReference>
<evidence type="ECO:0000256" key="6">
    <source>
        <dbReference type="ARBA" id="ARBA00022741"/>
    </source>
</evidence>
<evidence type="ECO:0000313" key="18">
    <source>
        <dbReference type="EMBL" id="QED23868.1"/>
    </source>
</evidence>
<evidence type="ECO:0000256" key="11">
    <source>
        <dbReference type="ARBA" id="ARBA00023136"/>
    </source>
</evidence>
<dbReference type="InterPro" id="IPR000185">
    <property type="entry name" value="SecA"/>
</dbReference>
<dbReference type="GO" id="GO:0005829">
    <property type="term" value="C:cytosol"/>
    <property type="evidence" value="ECO:0007669"/>
    <property type="project" value="TreeGrafter"/>
</dbReference>
<dbReference type="GO" id="GO:0065002">
    <property type="term" value="P:intracellular protein transmembrane transport"/>
    <property type="evidence" value="ECO:0007669"/>
    <property type="project" value="UniProtKB-UniRule"/>
</dbReference>
<dbReference type="SUPFAM" id="SSF81767">
    <property type="entry name" value="Pre-protein crosslinking domain of SecA"/>
    <property type="match status" value="1"/>
</dbReference>
<keyword evidence="19" id="KW-1185">Reference proteome</keyword>
<evidence type="ECO:0000313" key="19">
    <source>
        <dbReference type="Proteomes" id="UP000321934"/>
    </source>
</evidence>
<dbReference type="SUPFAM" id="SSF52540">
    <property type="entry name" value="P-loop containing nucleoside triphosphate hydrolases"/>
    <property type="match status" value="2"/>
</dbReference>
<dbReference type="PRINTS" id="PR00906">
    <property type="entry name" value="SECA"/>
</dbReference>
<evidence type="ECO:0000256" key="7">
    <source>
        <dbReference type="ARBA" id="ARBA00022840"/>
    </source>
</evidence>
<dbReference type="InterPro" id="IPR011116">
    <property type="entry name" value="SecA_Wing/Scaffold"/>
</dbReference>
<dbReference type="Pfam" id="PF07516">
    <property type="entry name" value="SecA_SW"/>
    <property type="match status" value="1"/>
</dbReference>
<evidence type="ECO:0000256" key="12">
    <source>
        <dbReference type="HAMAP-Rule" id="MF_01382"/>
    </source>
</evidence>
<dbReference type="OrthoDB" id="9805579at2"/>
<dbReference type="AlphaFoldDB" id="A0A5B8XEY2"/>
<dbReference type="InterPro" id="IPR027417">
    <property type="entry name" value="P-loop_NTPase"/>
</dbReference>
<name>A0A5B8XEY2_9RICK</name>
<comment type="subcellular location">
    <subcellularLocation>
        <location evidence="12">Cell membrane</location>
        <topology evidence="12">Peripheral membrane protein</topology>
        <orientation evidence="12">Cytoplasmic side</orientation>
    </subcellularLocation>
    <subcellularLocation>
        <location evidence="12">Cytoplasm</location>
    </subcellularLocation>
    <text evidence="12">Distribution is 50-50.</text>
</comment>
<reference evidence="18 19" key="1">
    <citation type="journal article" date="2019" name="ISME J.">
        <title>Deianiraea, an extracellular bacterium associated with the ciliate Paramecium, suggests an alternative scenario for the evolution of Rickettsiales.</title>
        <authorList>
            <person name="Castelli M."/>
            <person name="Sabaneyeva E."/>
            <person name="Lanzoni O."/>
            <person name="Lebedeva N."/>
            <person name="Floriano A.M."/>
            <person name="Gaiarsa S."/>
            <person name="Benken K."/>
            <person name="Modeo L."/>
            <person name="Bandi C."/>
            <person name="Potekhin A."/>
            <person name="Sassera D."/>
            <person name="Petroni G."/>
        </authorList>
    </citation>
    <scope>NUCLEOTIDE SEQUENCE [LARGE SCALE GENOMIC DNA]</scope>
    <source>
        <strain evidence="18">CyL4-1</strain>
    </source>
</reference>
<dbReference type="InterPro" id="IPR036266">
    <property type="entry name" value="SecA_Wing/Scaffold_sf"/>
</dbReference>
<evidence type="ECO:0000259" key="16">
    <source>
        <dbReference type="PROSITE" id="PS51194"/>
    </source>
</evidence>
<dbReference type="InterPro" id="IPR044722">
    <property type="entry name" value="SecA_SF2_C"/>
</dbReference>
<evidence type="ECO:0000256" key="10">
    <source>
        <dbReference type="ARBA" id="ARBA00023010"/>
    </source>
</evidence>
<evidence type="ECO:0000256" key="9">
    <source>
        <dbReference type="ARBA" id="ARBA00022967"/>
    </source>
</evidence>
<keyword evidence="8 12" id="KW-0653">Protein transport</keyword>
<evidence type="ECO:0000259" key="15">
    <source>
        <dbReference type="PROSITE" id="PS51192"/>
    </source>
</evidence>
<dbReference type="EMBL" id="CP029077">
    <property type="protein sequence ID" value="QED23868.1"/>
    <property type="molecule type" value="Genomic_DNA"/>
</dbReference>
<dbReference type="PANTHER" id="PTHR30612:SF0">
    <property type="entry name" value="CHLOROPLAST PROTEIN-TRANSPORTING ATPASE"/>
    <property type="match status" value="1"/>
</dbReference>
<dbReference type="CDD" id="cd17928">
    <property type="entry name" value="DEXDc_SecA"/>
    <property type="match status" value="1"/>
</dbReference>
<dbReference type="Gene3D" id="3.90.1440.10">
    <property type="entry name" value="SecA, preprotein cross-linking domain"/>
    <property type="match status" value="1"/>
</dbReference>
<keyword evidence="5" id="KW-0997">Cell inner membrane</keyword>
<dbReference type="PROSITE" id="PS51194">
    <property type="entry name" value="HELICASE_CTER"/>
    <property type="match status" value="1"/>
</dbReference>
<dbReference type="PROSITE" id="PS01312">
    <property type="entry name" value="SECA"/>
    <property type="match status" value="1"/>
</dbReference>